<dbReference type="PIRSF" id="PIRSF000126">
    <property type="entry name" value="11-beta-HSD1"/>
    <property type="match status" value="1"/>
</dbReference>
<keyword evidence="5" id="KW-1185">Reference proteome</keyword>
<keyword evidence="2 4" id="KW-0560">Oxidoreductase</keyword>
<dbReference type="EMBL" id="JBBHJY010000007">
    <property type="protein sequence ID" value="MEJ6011112.1"/>
    <property type="molecule type" value="Genomic_DNA"/>
</dbReference>
<dbReference type="InterPro" id="IPR002347">
    <property type="entry name" value="SDR_fam"/>
</dbReference>
<dbReference type="PRINTS" id="PR00081">
    <property type="entry name" value="GDHRDH"/>
</dbReference>
<evidence type="ECO:0000256" key="3">
    <source>
        <dbReference type="RuleBase" id="RU000363"/>
    </source>
</evidence>
<protein>
    <submittedName>
        <fullName evidence="4">SDR family oxidoreductase</fullName>
        <ecNumber evidence="4">1.-.-.-</ecNumber>
    </submittedName>
</protein>
<dbReference type="EC" id="1.-.-.-" evidence="4"/>
<accession>A0ABU8SAW7</accession>
<dbReference type="Gene3D" id="3.40.50.720">
    <property type="entry name" value="NAD(P)-binding Rossmann-like Domain"/>
    <property type="match status" value="1"/>
</dbReference>
<reference evidence="4 5" key="1">
    <citation type="submission" date="2024-03" db="EMBL/GenBank/DDBJ databases">
        <authorList>
            <person name="Jo J.-H."/>
        </authorList>
    </citation>
    <scope>NUCLEOTIDE SEQUENCE [LARGE SCALE GENOMIC DNA]</scope>
    <source>
        <strain evidence="4 5">AS3R-12</strain>
    </source>
</reference>
<sequence>MIESSDMTSLAGKNAIVTGASSGIGAATARKLAAAGANVMLVARRRDRLEKLAAELGPAATTLELDLGGADAAQALLDAATSRFGKTDILINNAGILRTSHVDSFDLAELEPLITINYTTVVRTSLLFARQMKANGAGQIVNLSSIGASLTAAGTGVYGGLKAALERFTDVLRIELAGSGVRVGLIAPGTTTTEIFADMKQKGQPGWDEFIPPMVPDDIAKAVLFMCEQTGNANAARMHIYATSEGF</sequence>
<dbReference type="GO" id="GO:0016491">
    <property type="term" value="F:oxidoreductase activity"/>
    <property type="evidence" value="ECO:0007669"/>
    <property type="project" value="UniProtKB-KW"/>
</dbReference>
<dbReference type="Pfam" id="PF00106">
    <property type="entry name" value="adh_short"/>
    <property type="match status" value="1"/>
</dbReference>
<dbReference type="PANTHER" id="PTHR42901:SF1">
    <property type="entry name" value="ALCOHOL DEHYDROGENASE"/>
    <property type="match status" value="1"/>
</dbReference>
<proteinExistence type="inferred from homology"/>
<dbReference type="PANTHER" id="PTHR42901">
    <property type="entry name" value="ALCOHOL DEHYDROGENASE"/>
    <property type="match status" value="1"/>
</dbReference>
<organism evidence="4 5">
    <name type="scientific">Novosphingobium aquae</name>
    <dbReference type="NCBI Taxonomy" id="3133435"/>
    <lineage>
        <taxon>Bacteria</taxon>
        <taxon>Pseudomonadati</taxon>
        <taxon>Pseudomonadota</taxon>
        <taxon>Alphaproteobacteria</taxon>
        <taxon>Sphingomonadales</taxon>
        <taxon>Sphingomonadaceae</taxon>
        <taxon>Novosphingobium</taxon>
    </lineage>
</organism>
<dbReference type="Proteomes" id="UP001379235">
    <property type="component" value="Unassembled WGS sequence"/>
</dbReference>
<gene>
    <name evidence="4" type="ORF">WG900_14405</name>
</gene>
<evidence type="ECO:0000313" key="5">
    <source>
        <dbReference type="Proteomes" id="UP001379235"/>
    </source>
</evidence>
<evidence type="ECO:0000256" key="2">
    <source>
        <dbReference type="ARBA" id="ARBA00023002"/>
    </source>
</evidence>
<dbReference type="SUPFAM" id="SSF51735">
    <property type="entry name" value="NAD(P)-binding Rossmann-fold domains"/>
    <property type="match status" value="1"/>
</dbReference>
<dbReference type="InterPro" id="IPR036291">
    <property type="entry name" value="NAD(P)-bd_dom_sf"/>
</dbReference>
<comment type="similarity">
    <text evidence="1 3">Belongs to the short-chain dehydrogenases/reductases (SDR) family.</text>
</comment>
<comment type="caution">
    <text evidence="4">The sequence shown here is derived from an EMBL/GenBank/DDBJ whole genome shotgun (WGS) entry which is preliminary data.</text>
</comment>
<evidence type="ECO:0000313" key="4">
    <source>
        <dbReference type="EMBL" id="MEJ6011112.1"/>
    </source>
</evidence>
<dbReference type="RefSeq" id="WP_339967988.1">
    <property type="nucleotide sequence ID" value="NZ_JBBHJY010000007.1"/>
</dbReference>
<name>A0ABU8SAW7_9SPHN</name>
<evidence type="ECO:0000256" key="1">
    <source>
        <dbReference type="ARBA" id="ARBA00006484"/>
    </source>
</evidence>
<dbReference type="PRINTS" id="PR00080">
    <property type="entry name" value="SDRFAMILY"/>
</dbReference>